<evidence type="ECO:0000256" key="1">
    <source>
        <dbReference type="ARBA" id="ARBA00022723"/>
    </source>
</evidence>
<evidence type="ECO:0000259" key="3">
    <source>
        <dbReference type="Pfam" id="PF07883"/>
    </source>
</evidence>
<accession>A0A4Y9S822</accession>
<reference evidence="4 5" key="1">
    <citation type="submission" date="2019-03" db="EMBL/GenBank/DDBJ databases">
        <title>Draft Genome Sequence of Massilia arenosa sp. nov., a Novel Massilia Species Isolated from a Sandy-loam Maize Soil.</title>
        <authorList>
            <person name="Raths R."/>
            <person name="Peta V."/>
            <person name="Bucking H."/>
        </authorList>
    </citation>
    <scope>NUCLEOTIDE SEQUENCE [LARGE SCALE GENOMIC DNA]</scope>
    <source>
        <strain evidence="4 5">MC02</strain>
    </source>
</reference>
<dbReference type="EMBL" id="SPVF01000222">
    <property type="protein sequence ID" value="TFW15881.1"/>
    <property type="molecule type" value="Genomic_DNA"/>
</dbReference>
<evidence type="ECO:0000313" key="4">
    <source>
        <dbReference type="EMBL" id="TFW15881.1"/>
    </source>
</evidence>
<dbReference type="OrthoDB" id="116921at2"/>
<proteinExistence type="predicted"/>
<comment type="caution">
    <text evidence="4">The sequence shown here is derived from an EMBL/GenBank/DDBJ whole genome shotgun (WGS) entry which is preliminary data.</text>
</comment>
<dbReference type="PANTHER" id="PTHR35848">
    <property type="entry name" value="OXALATE-BINDING PROTEIN"/>
    <property type="match status" value="1"/>
</dbReference>
<dbReference type="InterPro" id="IPR011051">
    <property type="entry name" value="RmlC_Cupin_sf"/>
</dbReference>
<dbReference type="SUPFAM" id="SSF51182">
    <property type="entry name" value="RmlC-like cupins"/>
    <property type="match status" value="1"/>
</dbReference>
<dbReference type="GO" id="GO:0046872">
    <property type="term" value="F:metal ion binding"/>
    <property type="evidence" value="ECO:0007669"/>
    <property type="project" value="UniProtKB-KW"/>
</dbReference>
<dbReference type="PANTHER" id="PTHR35848:SF6">
    <property type="entry name" value="CUPIN TYPE-2 DOMAIN-CONTAINING PROTEIN"/>
    <property type="match status" value="1"/>
</dbReference>
<dbReference type="InterPro" id="IPR013096">
    <property type="entry name" value="Cupin_2"/>
</dbReference>
<feature type="domain" description="Cupin type-2" evidence="3">
    <location>
        <begin position="49"/>
        <end position="118"/>
    </location>
</feature>
<dbReference type="Proteomes" id="UP000298438">
    <property type="component" value="Unassembled WGS sequence"/>
</dbReference>
<sequence length="159" mass="17550">MHDSPYILRQVPQRQDDAKPFVHPLNPDATRAGLSLGDATGLTQLGVHLTVLRPGELSTEPHSHEFVDEFLFILSGHGQLTLGTELHPVRAGDFIGCPAHGPAHALRNDGTENLVYLVGGGRPPFDVVNYPRLEKRLYVVQRPDGRHGDFVDLKDLDPR</sequence>
<dbReference type="InterPro" id="IPR014710">
    <property type="entry name" value="RmlC-like_jellyroll"/>
</dbReference>
<keyword evidence="5" id="KW-1185">Reference proteome</keyword>
<dbReference type="RefSeq" id="WP_135208478.1">
    <property type="nucleotide sequence ID" value="NZ_SPVF01000222.1"/>
</dbReference>
<dbReference type="Gene3D" id="2.60.120.10">
    <property type="entry name" value="Jelly Rolls"/>
    <property type="match status" value="1"/>
</dbReference>
<protein>
    <submittedName>
        <fullName evidence="4">Cupin domain-containing protein</fullName>
    </submittedName>
</protein>
<dbReference type="Pfam" id="PF07883">
    <property type="entry name" value="Cupin_2"/>
    <property type="match status" value="1"/>
</dbReference>
<dbReference type="InterPro" id="IPR051610">
    <property type="entry name" value="GPI/OXD"/>
</dbReference>
<gene>
    <name evidence="4" type="ORF">E4L96_17385</name>
</gene>
<feature type="region of interest" description="Disordered" evidence="2">
    <location>
        <begin position="1"/>
        <end position="21"/>
    </location>
</feature>
<keyword evidence="1" id="KW-0479">Metal-binding</keyword>
<organism evidence="4 5">
    <name type="scientific">Zemynaea arenosa</name>
    <dbReference type="NCBI Taxonomy" id="2561931"/>
    <lineage>
        <taxon>Bacteria</taxon>
        <taxon>Pseudomonadati</taxon>
        <taxon>Pseudomonadota</taxon>
        <taxon>Betaproteobacteria</taxon>
        <taxon>Burkholderiales</taxon>
        <taxon>Oxalobacteraceae</taxon>
        <taxon>Telluria group</taxon>
        <taxon>Zemynaea</taxon>
    </lineage>
</organism>
<dbReference type="AlphaFoldDB" id="A0A4Y9S822"/>
<dbReference type="CDD" id="cd02224">
    <property type="entry name" value="cupin_SPO2919-like"/>
    <property type="match status" value="1"/>
</dbReference>
<evidence type="ECO:0000256" key="2">
    <source>
        <dbReference type="SAM" id="MobiDB-lite"/>
    </source>
</evidence>
<name>A0A4Y9S822_9BURK</name>
<evidence type="ECO:0000313" key="5">
    <source>
        <dbReference type="Proteomes" id="UP000298438"/>
    </source>
</evidence>